<keyword evidence="2" id="KW-0964">Secreted</keyword>
<accession>A0A1B6GF53</accession>
<dbReference type="GO" id="GO:0005576">
    <property type="term" value="C:extracellular region"/>
    <property type="evidence" value="ECO:0007669"/>
    <property type="project" value="UniProtKB-SubCell"/>
</dbReference>
<dbReference type="SMART" id="SM00723">
    <property type="entry name" value="AMOP"/>
    <property type="match status" value="1"/>
</dbReference>
<dbReference type="EMBL" id="GECZ01008705">
    <property type="protein sequence ID" value="JAS61064.1"/>
    <property type="molecule type" value="Transcribed_RNA"/>
</dbReference>
<sequence length="311" mass="35194">MLVTRMFLVCGVLAMAVPPPPLYAHDVANGVKSPLTIGKIYPGKNIKSLASRTNLVTPHKRRRLRHRGRKHRQNVLSSAKRYFEKQLLVKNSTLALLGVGMEKLLPNAVDLLDINPQELPGESPFQNWHGKRSNQSQNVPAYSRNSSENIPTVILSPVKLLATEIHKNTVSDMKNDPVVEYQFDYHAVPQHEDTGHLQLNFGTALKRLLRILANYSTRNNSNTTPCEQWMGCQEQLAGALLGPLPACPCVYPSRIFYEDKVWDKAQERHFRWRDASGERLDVYKPGAEYCIRSLLTQGTLTLAVQHCCYDR</sequence>
<keyword evidence="3 6" id="KW-0732">Signal</keyword>
<evidence type="ECO:0000256" key="3">
    <source>
        <dbReference type="ARBA" id="ARBA00022729"/>
    </source>
</evidence>
<gene>
    <name evidence="8" type="ORF">g.46909</name>
</gene>
<evidence type="ECO:0000256" key="5">
    <source>
        <dbReference type="SAM" id="MobiDB-lite"/>
    </source>
</evidence>
<evidence type="ECO:0000256" key="4">
    <source>
        <dbReference type="ARBA" id="ARBA00023157"/>
    </source>
</evidence>
<keyword evidence="4" id="KW-1015">Disulfide bond</keyword>
<proteinExistence type="predicted"/>
<comment type="subcellular location">
    <subcellularLocation>
        <location evidence="1">Secreted</location>
    </subcellularLocation>
</comment>
<dbReference type="PANTHER" id="PTHR10239:SF29">
    <property type="entry name" value="AMOP DOMAIN-CONTAINING PROTEIN"/>
    <property type="match status" value="1"/>
</dbReference>
<dbReference type="PROSITE" id="PS50856">
    <property type="entry name" value="AMOP"/>
    <property type="match status" value="1"/>
</dbReference>
<feature type="chain" id="PRO_5008583500" description="AMOP domain-containing protein" evidence="6">
    <location>
        <begin position="25"/>
        <end position="311"/>
    </location>
</feature>
<dbReference type="Pfam" id="PF03782">
    <property type="entry name" value="AMOP"/>
    <property type="match status" value="1"/>
</dbReference>
<evidence type="ECO:0000256" key="6">
    <source>
        <dbReference type="SAM" id="SignalP"/>
    </source>
</evidence>
<evidence type="ECO:0000256" key="1">
    <source>
        <dbReference type="ARBA" id="ARBA00004613"/>
    </source>
</evidence>
<name>A0A1B6GF53_9HEMI</name>
<dbReference type="InterPro" id="IPR051867">
    <property type="entry name" value="Angio_Inhib/Adhesion_GPCR"/>
</dbReference>
<dbReference type="PANTHER" id="PTHR10239">
    <property type="entry name" value="ISTHMIN-2"/>
    <property type="match status" value="1"/>
</dbReference>
<evidence type="ECO:0000313" key="8">
    <source>
        <dbReference type="EMBL" id="JAS61064.1"/>
    </source>
</evidence>
<evidence type="ECO:0000256" key="2">
    <source>
        <dbReference type="ARBA" id="ARBA00022525"/>
    </source>
</evidence>
<dbReference type="InterPro" id="IPR005533">
    <property type="entry name" value="AMOP_dom"/>
</dbReference>
<feature type="domain" description="AMOP" evidence="7">
    <location>
        <begin position="218"/>
        <end position="311"/>
    </location>
</feature>
<organism evidence="8">
    <name type="scientific">Cuerna arida</name>
    <dbReference type="NCBI Taxonomy" id="1464854"/>
    <lineage>
        <taxon>Eukaryota</taxon>
        <taxon>Metazoa</taxon>
        <taxon>Ecdysozoa</taxon>
        <taxon>Arthropoda</taxon>
        <taxon>Hexapoda</taxon>
        <taxon>Insecta</taxon>
        <taxon>Pterygota</taxon>
        <taxon>Neoptera</taxon>
        <taxon>Paraneoptera</taxon>
        <taxon>Hemiptera</taxon>
        <taxon>Auchenorrhyncha</taxon>
        <taxon>Membracoidea</taxon>
        <taxon>Cicadellidae</taxon>
        <taxon>Cicadellinae</taxon>
        <taxon>Proconiini</taxon>
        <taxon>Cuerna</taxon>
    </lineage>
</organism>
<feature type="signal peptide" evidence="6">
    <location>
        <begin position="1"/>
        <end position="24"/>
    </location>
</feature>
<evidence type="ECO:0000259" key="7">
    <source>
        <dbReference type="PROSITE" id="PS50856"/>
    </source>
</evidence>
<protein>
    <recommendedName>
        <fullName evidence="7">AMOP domain-containing protein</fullName>
    </recommendedName>
</protein>
<reference evidence="8" key="1">
    <citation type="submission" date="2015-11" db="EMBL/GenBank/DDBJ databases">
        <title>De novo transcriptome assembly of four potential Pierce s Disease insect vectors from Arizona vineyards.</title>
        <authorList>
            <person name="Tassone E.E."/>
        </authorList>
    </citation>
    <scope>NUCLEOTIDE SEQUENCE</scope>
</reference>
<feature type="region of interest" description="Disordered" evidence="5">
    <location>
        <begin position="122"/>
        <end position="144"/>
    </location>
</feature>
<feature type="compositionally biased region" description="Polar residues" evidence="5">
    <location>
        <begin position="133"/>
        <end position="144"/>
    </location>
</feature>
<dbReference type="AlphaFoldDB" id="A0A1B6GF53"/>